<name>A0A6G7PVT0_9BACT</name>
<evidence type="ECO:0000313" key="2">
    <source>
        <dbReference type="Proteomes" id="UP000502179"/>
    </source>
</evidence>
<dbReference type="InterPro" id="IPR044036">
    <property type="entry name" value="DUF5752"/>
</dbReference>
<organism evidence="1 2">
    <name type="scientific">Thermosulfuriphilus ammonigenes</name>
    <dbReference type="NCBI Taxonomy" id="1936021"/>
    <lineage>
        <taxon>Bacteria</taxon>
        <taxon>Pseudomonadati</taxon>
        <taxon>Thermodesulfobacteriota</taxon>
        <taxon>Thermodesulfobacteria</taxon>
        <taxon>Thermodesulfobacteriales</taxon>
        <taxon>Thermodesulfobacteriaceae</taxon>
        <taxon>Thermosulfuriphilus</taxon>
    </lineage>
</organism>
<dbReference type="Pfam" id="PF19027">
    <property type="entry name" value="DUF5752"/>
    <property type="match status" value="1"/>
</dbReference>
<dbReference type="KEGG" id="tav:G4V39_05710"/>
<dbReference type="EMBL" id="CP048877">
    <property type="protein sequence ID" value="QIJ71789.1"/>
    <property type="molecule type" value="Genomic_DNA"/>
</dbReference>
<proteinExistence type="predicted"/>
<evidence type="ECO:0000313" key="1">
    <source>
        <dbReference type="EMBL" id="QIJ71789.1"/>
    </source>
</evidence>
<dbReference type="RefSeq" id="WP_166032007.1">
    <property type="nucleotide sequence ID" value="NZ_CP048877.1"/>
</dbReference>
<sequence length="226" mass="26555">MPNDEVVVDYPFLIKDCALVSISTGEKSHSLAELLDDLRRVHSGCLYHHFWGRLLRPSFEHPEYHNDFAAWAYRALHDQILAERLNIIDPQDYPDLEALRQELIDTIEERMDETEYTPWLKAETPFYFVRSQIVVLDTHRQLTSPEELPEAVLGMSSGSIFYHFIDARRRTSEGTDDFRAWMTAFGPEYQDLIRQLAAIDPYFVTLTELRQQLYEVFRDFFSGRSL</sequence>
<protein>
    <submittedName>
        <fullName evidence="1">Uncharacterized protein</fullName>
    </submittedName>
</protein>
<keyword evidence="2" id="KW-1185">Reference proteome</keyword>
<dbReference type="AlphaFoldDB" id="A0A6G7PVT0"/>
<dbReference type="Proteomes" id="UP000502179">
    <property type="component" value="Chromosome"/>
</dbReference>
<reference evidence="1 2" key="1">
    <citation type="submission" date="2020-02" db="EMBL/GenBank/DDBJ databases">
        <title>Genome analysis of Thermosulfuriphilus ammonigenes ST65T, an anaerobic thermophilic chemolithoautotrophic bacterium isolated from a deep-sea hydrothermal vent.</title>
        <authorList>
            <person name="Slobodkina G."/>
            <person name="Allioux M."/>
            <person name="Merkel A."/>
            <person name="Alain K."/>
            <person name="Jebbar M."/>
            <person name="Slobodkin A."/>
        </authorList>
    </citation>
    <scope>NUCLEOTIDE SEQUENCE [LARGE SCALE GENOMIC DNA]</scope>
    <source>
        <strain evidence="1 2">ST65</strain>
    </source>
</reference>
<accession>A0A6G7PVT0</accession>
<gene>
    <name evidence="1" type="ORF">G4V39_05710</name>
</gene>